<dbReference type="Gene3D" id="4.10.410.10">
    <property type="entry name" value="Pancreatic trypsin inhibitor Kunitz domain"/>
    <property type="match status" value="1"/>
</dbReference>
<protein>
    <submittedName>
        <fullName evidence="7">KappaPI-actitoxin-Avd3b</fullName>
    </submittedName>
</protein>
<keyword evidence="1" id="KW-0646">Protease inhibitor</keyword>
<evidence type="ECO:0000313" key="6">
    <source>
        <dbReference type="Proteomes" id="UP001652680"/>
    </source>
</evidence>
<dbReference type="InterPro" id="IPR036880">
    <property type="entry name" value="Kunitz_BPTI_sf"/>
</dbReference>
<dbReference type="Pfam" id="PF00014">
    <property type="entry name" value="Kunitz_BPTI"/>
    <property type="match status" value="1"/>
</dbReference>
<dbReference type="OMA" id="CRKICLA"/>
<feature type="domain" description="BPTI/Kunitz inhibitor" evidence="4">
    <location>
        <begin position="26"/>
        <end position="76"/>
    </location>
</feature>
<dbReference type="SMART" id="SM00131">
    <property type="entry name" value="KU"/>
    <property type="match status" value="1"/>
</dbReference>
<dbReference type="Proteomes" id="UP001652680">
    <property type="component" value="Unassembled WGS sequence"/>
</dbReference>
<gene>
    <name evidence="7" type="primary">LOC108037414</name>
    <name evidence="5" type="synonym">108037414</name>
</gene>
<evidence type="ECO:0000313" key="5">
    <source>
        <dbReference type="EnsemblMetazoa" id="XP_016969469.1"/>
    </source>
</evidence>
<reference evidence="5" key="3">
    <citation type="submission" date="2025-05" db="UniProtKB">
        <authorList>
            <consortium name="EnsemblMetazoa"/>
        </authorList>
    </citation>
    <scope>IDENTIFICATION</scope>
</reference>
<dbReference type="GO" id="GO:0004867">
    <property type="term" value="F:serine-type endopeptidase inhibitor activity"/>
    <property type="evidence" value="ECO:0007669"/>
    <property type="project" value="UniProtKB-KW"/>
</dbReference>
<evidence type="ECO:0000256" key="3">
    <source>
        <dbReference type="SAM" id="SignalP"/>
    </source>
</evidence>
<dbReference type="GeneID" id="108037414"/>
<dbReference type="SUPFAM" id="SSF57362">
    <property type="entry name" value="BPTI-like"/>
    <property type="match status" value="1"/>
</dbReference>
<dbReference type="InterPro" id="IPR002223">
    <property type="entry name" value="Kunitz_BPTI"/>
</dbReference>
<evidence type="ECO:0000256" key="1">
    <source>
        <dbReference type="ARBA" id="ARBA00022690"/>
    </source>
</evidence>
<evidence type="ECO:0000259" key="4">
    <source>
        <dbReference type="PROSITE" id="PS50279"/>
    </source>
</evidence>
<dbReference type="RefSeq" id="XP_016969469.1">
    <property type="nucleotide sequence ID" value="XM_017113980.1"/>
</dbReference>
<dbReference type="PROSITE" id="PS50279">
    <property type="entry name" value="BPTI_KUNITZ_2"/>
    <property type="match status" value="1"/>
</dbReference>
<accession>A0A6P4DZD6</accession>
<reference evidence="6" key="1">
    <citation type="journal article" date="2021" name="Elife">
        <title>Highly contiguous assemblies of 101 drosophilid genomes.</title>
        <authorList>
            <person name="Kim B.Y."/>
            <person name="Wang J.R."/>
            <person name="Miller D.E."/>
            <person name="Barmina O."/>
            <person name="Delaney E."/>
            <person name="Thompson A."/>
            <person name="Comeault A.A."/>
            <person name="Peede D."/>
            <person name="D'Agostino E.R."/>
            <person name="Pelaez J."/>
            <person name="Aguilar J.M."/>
            <person name="Haji D."/>
            <person name="Matsunaga T."/>
            <person name="Armstrong E.E."/>
            <person name="Zych M."/>
            <person name="Ogawa Y."/>
            <person name="Stamenkovic-Radak M."/>
            <person name="Jelic M."/>
            <person name="Veselinovic M.S."/>
            <person name="Tanaskovic M."/>
            <person name="Eric P."/>
            <person name="Gao J.J."/>
            <person name="Katoh T.K."/>
            <person name="Toda M.J."/>
            <person name="Watabe H."/>
            <person name="Watada M."/>
            <person name="Davis J.S."/>
            <person name="Moyle L.C."/>
            <person name="Manoli G."/>
            <person name="Bertolini E."/>
            <person name="Kostal V."/>
            <person name="Hawley R.S."/>
            <person name="Takahashi A."/>
            <person name="Jones C.D."/>
            <person name="Price D.K."/>
            <person name="Whiteman N."/>
            <person name="Kopp A."/>
            <person name="Matute D.R."/>
            <person name="Petrov D.A."/>
        </authorList>
    </citation>
    <scope>NUCLEOTIDE SEQUENCE [LARGE SCALE GENOMIC DNA]</scope>
</reference>
<keyword evidence="2" id="KW-0722">Serine protease inhibitor</keyword>
<sequence>MPLKISCLLILLVLFLHHTHSIKRRCLQLPNEGKGKAFMHNWFYNSTSKRCQRFIFLGGARNGNNFNTQAQCRKICPAQLPV</sequence>
<dbReference type="AlphaFoldDB" id="A0A6P4DZD6"/>
<organism evidence="7">
    <name type="scientific">Drosophila rhopaloa</name>
    <name type="common">Fruit fly</name>
    <dbReference type="NCBI Taxonomy" id="1041015"/>
    <lineage>
        <taxon>Eukaryota</taxon>
        <taxon>Metazoa</taxon>
        <taxon>Ecdysozoa</taxon>
        <taxon>Arthropoda</taxon>
        <taxon>Hexapoda</taxon>
        <taxon>Insecta</taxon>
        <taxon>Pterygota</taxon>
        <taxon>Neoptera</taxon>
        <taxon>Endopterygota</taxon>
        <taxon>Diptera</taxon>
        <taxon>Brachycera</taxon>
        <taxon>Muscomorpha</taxon>
        <taxon>Ephydroidea</taxon>
        <taxon>Drosophilidae</taxon>
        <taxon>Drosophila</taxon>
        <taxon>Sophophora</taxon>
    </lineage>
</organism>
<feature type="signal peptide" evidence="3">
    <location>
        <begin position="1"/>
        <end position="21"/>
    </location>
</feature>
<keyword evidence="6" id="KW-1185">Reference proteome</keyword>
<keyword evidence="3" id="KW-0732">Signal</keyword>
<dbReference type="EnsemblMetazoa" id="XM_017113980.1">
    <property type="protein sequence ID" value="XP_016969469.1"/>
    <property type="gene ID" value="LOC108037414"/>
</dbReference>
<dbReference type="InterPro" id="IPR050098">
    <property type="entry name" value="TFPI/VKTCI-like"/>
</dbReference>
<evidence type="ECO:0000313" key="7">
    <source>
        <dbReference type="RefSeq" id="XP_016969469.1"/>
    </source>
</evidence>
<proteinExistence type="predicted"/>
<dbReference type="PANTHER" id="PTHR10083">
    <property type="entry name" value="KUNITZ-TYPE PROTEASE INHIBITOR-RELATED"/>
    <property type="match status" value="1"/>
</dbReference>
<feature type="chain" id="PRO_5028339824" evidence="3">
    <location>
        <begin position="22"/>
        <end position="82"/>
    </location>
</feature>
<dbReference type="OrthoDB" id="4473401at2759"/>
<dbReference type="GO" id="GO:0005615">
    <property type="term" value="C:extracellular space"/>
    <property type="evidence" value="ECO:0007669"/>
    <property type="project" value="TreeGrafter"/>
</dbReference>
<dbReference type="PANTHER" id="PTHR10083:SF373">
    <property type="entry name" value="SERINE PEPTIDASE INHIBITOR, KUNITZ TYPE, 2"/>
    <property type="match status" value="1"/>
</dbReference>
<evidence type="ECO:0000256" key="2">
    <source>
        <dbReference type="ARBA" id="ARBA00022900"/>
    </source>
</evidence>
<name>A0A6P4DZD6_DRORH</name>
<reference evidence="7" key="2">
    <citation type="submission" date="2025-04" db="UniProtKB">
        <authorList>
            <consortium name="RefSeq"/>
        </authorList>
    </citation>
    <scope>IDENTIFICATION</scope>
</reference>